<proteinExistence type="predicted"/>
<dbReference type="InterPro" id="IPR016032">
    <property type="entry name" value="Sig_transdc_resp-reg_C-effctor"/>
</dbReference>
<keyword evidence="11" id="KW-1185">Reference proteome</keyword>
<dbReference type="Pfam" id="PF00486">
    <property type="entry name" value="Trans_reg_C"/>
    <property type="match status" value="1"/>
</dbReference>
<keyword evidence="4 7" id="KW-0238">DNA-binding</keyword>
<dbReference type="EMBL" id="JBHSAS010000006">
    <property type="protein sequence ID" value="MFC4026983.1"/>
    <property type="molecule type" value="Genomic_DNA"/>
</dbReference>
<dbReference type="PANTHER" id="PTHR48111:SF22">
    <property type="entry name" value="REGULATOR OF RPOS"/>
    <property type="match status" value="1"/>
</dbReference>
<evidence type="ECO:0000313" key="11">
    <source>
        <dbReference type="Proteomes" id="UP001595793"/>
    </source>
</evidence>
<dbReference type="Gene3D" id="3.40.50.2300">
    <property type="match status" value="1"/>
</dbReference>
<reference evidence="11" key="1">
    <citation type="journal article" date="2019" name="Int. J. Syst. Evol. Microbiol.">
        <title>The Global Catalogue of Microorganisms (GCM) 10K type strain sequencing project: providing services to taxonomists for standard genome sequencing and annotation.</title>
        <authorList>
            <consortium name="The Broad Institute Genomics Platform"/>
            <consortium name="The Broad Institute Genome Sequencing Center for Infectious Disease"/>
            <person name="Wu L."/>
            <person name="Ma J."/>
        </authorList>
    </citation>
    <scope>NUCLEOTIDE SEQUENCE [LARGE SCALE GENOMIC DNA]</scope>
    <source>
        <strain evidence="11">CECT 9128</strain>
    </source>
</reference>
<accession>A0ABV8H7M6</accession>
<dbReference type="SUPFAM" id="SSF52172">
    <property type="entry name" value="CheY-like"/>
    <property type="match status" value="1"/>
</dbReference>
<dbReference type="InterPro" id="IPR001867">
    <property type="entry name" value="OmpR/PhoB-type_DNA-bd"/>
</dbReference>
<dbReference type="CDD" id="cd00383">
    <property type="entry name" value="trans_reg_C"/>
    <property type="match status" value="1"/>
</dbReference>
<evidence type="ECO:0000259" key="8">
    <source>
        <dbReference type="PROSITE" id="PS50110"/>
    </source>
</evidence>
<feature type="modified residue" description="4-aspartylphosphate" evidence="6">
    <location>
        <position position="51"/>
    </location>
</feature>
<dbReference type="Pfam" id="PF00072">
    <property type="entry name" value="Response_reg"/>
    <property type="match status" value="1"/>
</dbReference>
<gene>
    <name evidence="10" type="ORF">ACFOS1_06170</name>
</gene>
<dbReference type="PROSITE" id="PS51755">
    <property type="entry name" value="OMPR_PHOB"/>
    <property type="match status" value="1"/>
</dbReference>
<dbReference type="InterPro" id="IPR036388">
    <property type="entry name" value="WH-like_DNA-bd_sf"/>
</dbReference>
<dbReference type="PANTHER" id="PTHR48111">
    <property type="entry name" value="REGULATOR OF RPOS"/>
    <property type="match status" value="1"/>
</dbReference>
<dbReference type="InterPro" id="IPR011006">
    <property type="entry name" value="CheY-like_superfamily"/>
</dbReference>
<evidence type="ECO:0000259" key="9">
    <source>
        <dbReference type="PROSITE" id="PS51755"/>
    </source>
</evidence>
<feature type="domain" description="Response regulatory" evidence="8">
    <location>
        <begin position="2"/>
        <end position="116"/>
    </location>
</feature>
<evidence type="ECO:0000313" key="10">
    <source>
        <dbReference type="EMBL" id="MFC4026983.1"/>
    </source>
</evidence>
<evidence type="ECO:0000256" key="4">
    <source>
        <dbReference type="ARBA" id="ARBA00023125"/>
    </source>
</evidence>
<protein>
    <submittedName>
        <fullName evidence="10">Response regulator transcription factor</fullName>
    </submittedName>
</protein>
<feature type="DNA-binding region" description="OmpR/PhoB-type" evidence="7">
    <location>
        <begin position="127"/>
        <end position="225"/>
    </location>
</feature>
<dbReference type="CDD" id="cd17624">
    <property type="entry name" value="REC_OmpR_PmrA-like"/>
    <property type="match status" value="1"/>
</dbReference>
<keyword evidence="5" id="KW-0804">Transcription</keyword>
<evidence type="ECO:0000256" key="7">
    <source>
        <dbReference type="PROSITE-ProRule" id="PRU01091"/>
    </source>
</evidence>
<dbReference type="SMART" id="SM00862">
    <property type="entry name" value="Trans_reg_C"/>
    <property type="match status" value="1"/>
</dbReference>
<dbReference type="SMART" id="SM00448">
    <property type="entry name" value="REC"/>
    <property type="match status" value="1"/>
</dbReference>
<comment type="caution">
    <text evidence="10">The sequence shown here is derived from an EMBL/GenBank/DDBJ whole genome shotgun (WGS) entry which is preliminary data.</text>
</comment>
<name>A0ABV8H7M6_9FLAO</name>
<evidence type="ECO:0000256" key="1">
    <source>
        <dbReference type="ARBA" id="ARBA00022553"/>
    </source>
</evidence>
<keyword evidence="3" id="KW-0805">Transcription regulation</keyword>
<dbReference type="InterPro" id="IPR001789">
    <property type="entry name" value="Sig_transdc_resp-reg_receiver"/>
</dbReference>
<keyword evidence="1 6" id="KW-0597">Phosphoprotein</keyword>
<dbReference type="SUPFAM" id="SSF46894">
    <property type="entry name" value="C-terminal effector domain of the bipartite response regulators"/>
    <property type="match status" value="1"/>
</dbReference>
<dbReference type="PROSITE" id="PS50110">
    <property type="entry name" value="RESPONSE_REGULATORY"/>
    <property type="match status" value="1"/>
</dbReference>
<dbReference type="InterPro" id="IPR039420">
    <property type="entry name" value="WalR-like"/>
</dbReference>
<organism evidence="10 11">
    <name type="scientific">Zunongwangia endophytica</name>
    <dbReference type="NCBI Taxonomy" id="1808945"/>
    <lineage>
        <taxon>Bacteria</taxon>
        <taxon>Pseudomonadati</taxon>
        <taxon>Bacteroidota</taxon>
        <taxon>Flavobacteriia</taxon>
        <taxon>Flavobacteriales</taxon>
        <taxon>Flavobacteriaceae</taxon>
        <taxon>Zunongwangia</taxon>
    </lineage>
</organism>
<keyword evidence="2" id="KW-0902">Two-component regulatory system</keyword>
<sequence length="227" mass="26449">MKILLVEDNKRLGESLSKGLKEEGFIVFHEQDGFKARDLIFEQEWDLFILDIMLPGLTGIELCELIRFKKIITPIIMLSALGEPDDKVKALDKGADDYLVKPFHFKELISRINALNRRTNNYQQSIEEDLFCGNLKLNYKAHKVERNGKTIDLSQKEFLLLKTLLEHKNEVVNRQTILQNVWKTQQDTYTNVIDVYISYLRSKIDSKSEDKLIHTIKGRGYMISDNQ</sequence>
<evidence type="ECO:0000256" key="6">
    <source>
        <dbReference type="PROSITE-ProRule" id="PRU00169"/>
    </source>
</evidence>
<evidence type="ECO:0000256" key="5">
    <source>
        <dbReference type="ARBA" id="ARBA00023163"/>
    </source>
</evidence>
<dbReference type="Gene3D" id="1.10.10.10">
    <property type="entry name" value="Winged helix-like DNA-binding domain superfamily/Winged helix DNA-binding domain"/>
    <property type="match status" value="1"/>
</dbReference>
<evidence type="ECO:0000256" key="3">
    <source>
        <dbReference type="ARBA" id="ARBA00023015"/>
    </source>
</evidence>
<dbReference type="Gene3D" id="6.10.250.690">
    <property type="match status" value="1"/>
</dbReference>
<evidence type="ECO:0000256" key="2">
    <source>
        <dbReference type="ARBA" id="ARBA00023012"/>
    </source>
</evidence>
<dbReference type="RefSeq" id="WP_290235262.1">
    <property type="nucleotide sequence ID" value="NZ_JAUFPZ010000002.1"/>
</dbReference>
<feature type="domain" description="OmpR/PhoB-type" evidence="9">
    <location>
        <begin position="127"/>
        <end position="225"/>
    </location>
</feature>
<dbReference type="Proteomes" id="UP001595793">
    <property type="component" value="Unassembled WGS sequence"/>
</dbReference>